<evidence type="ECO:0000313" key="4">
    <source>
        <dbReference type="Proteomes" id="UP001597532"/>
    </source>
</evidence>
<feature type="chain" id="PRO_5047306077" evidence="1">
    <location>
        <begin position="24"/>
        <end position="724"/>
    </location>
</feature>
<dbReference type="CDD" id="cd00118">
    <property type="entry name" value="LysM"/>
    <property type="match status" value="5"/>
</dbReference>
<sequence>MKLNKKAILATILLLFVGVSAIAQKFATHSVKAGETLESIAKQYKVSEQGILNYNKEVKKGQPVKANTILVIPVGDKTFTPVVKQDKVGGVDALLDKLQGSEMALERAKPVGFTSHRTRRKETLYGIAKQFHITEDDIKRYNRELYSVQLKKGMTLKIPKYKREKEVETGYSEENYLVYAVQPKETRWSIAHKYGITVDSLLILNPDLSKTTDHLATGQELLLPKLLSGVIKNQKTQLFTSYTVPPKQTFYSLEKKFGLSSEELIALNPQIKERGGLKEGMVLQIPVRTINAGVVNTENYNFYEVNPKQTEFSLTRKLGVTYRELLDLNPDLKDGLKAGMVLKIPKDQTGNFEVKNALILDRINLVDSINPLYKPKLLFLLPFRLDRLNLDDIEATTTSIEKRKDVKYSLGLYSGAMVAIDSVAKLGISVDVRTFDTELSMVRTRSILQRENLNGVSAIFGPLDPESLKEVALQASQYNLPVVAPMTEGSNLSLGNVFFAMPSKKVLQEQILDYVSEVRSDQKIIVIADEKNKPTQAILLKKFPGAKIVGLKEDRSVNINEISAMLSATTENWVFLETDQANVVYHVASLLNSMNNKVKNIRLFTTDKNRAFENELVSYSHMSNLRFTYASPSREVGNDGFTRAYSEKFGAEPDAYAVRGFDIAYDLLLKLAYKNNLIDASKLIGVTEYTGNKFNFAKNPTSGYFNRASYIMSFQNMEVVELKE</sequence>
<evidence type="ECO:0000259" key="2">
    <source>
        <dbReference type="PROSITE" id="PS51782"/>
    </source>
</evidence>
<proteinExistence type="predicted"/>
<dbReference type="InterPro" id="IPR036779">
    <property type="entry name" value="LysM_dom_sf"/>
</dbReference>
<keyword evidence="4" id="KW-1185">Reference proteome</keyword>
<dbReference type="Pfam" id="PF01476">
    <property type="entry name" value="LysM"/>
    <property type="match status" value="5"/>
</dbReference>
<accession>A0ABW5VI69</accession>
<keyword evidence="1" id="KW-0732">Signal</keyword>
<feature type="domain" description="LysM" evidence="2">
    <location>
        <begin position="240"/>
        <end position="285"/>
    </location>
</feature>
<feature type="signal peptide" evidence="1">
    <location>
        <begin position="1"/>
        <end position="23"/>
    </location>
</feature>
<dbReference type="PANTHER" id="PTHR33734">
    <property type="entry name" value="LYSM DOMAIN-CONTAINING GPI-ANCHORED PROTEIN 2"/>
    <property type="match status" value="1"/>
</dbReference>
<dbReference type="SUPFAM" id="SSF54106">
    <property type="entry name" value="LysM domain"/>
    <property type="match status" value="5"/>
</dbReference>
<dbReference type="InterPro" id="IPR018392">
    <property type="entry name" value="LysM"/>
</dbReference>
<protein>
    <submittedName>
        <fullName evidence="3">LysM peptidoglycan-binding domain-containing protein</fullName>
    </submittedName>
</protein>
<name>A0ABW5VI69_9FLAO</name>
<dbReference type="Gene3D" id="3.40.50.2300">
    <property type="match status" value="2"/>
</dbReference>
<feature type="domain" description="LysM" evidence="2">
    <location>
        <begin position="114"/>
        <end position="158"/>
    </location>
</feature>
<dbReference type="InterPro" id="IPR028082">
    <property type="entry name" value="Peripla_BP_I"/>
</dbReference>
<dbReference type="Gene3D" id="3.10.350.10">
    <property type="entry name" value="LysM domain"/>
    <property type="match status" value="5"/>
</dbReference>
<dbReference type="SMART" id="SM00257">
    <property type="entry name" value="LysM"/>
    <property type="match status" value="5"/>
</dbReference>
<evidence type="ECO:0000313" key="3">
    <source>
        <dbReference type="EMBL" id="MFD2791368.1"/>
    </source>
</evidence>
<feature type="domain" description="LysM" evidence="2">
    <location>
        <begin position="177"/>
        <end position="223"/>
    </location>
</feature>
<comment type="caution">
    <text evidence="3">The sequence shown here is derived from an EMBL/GenBank/DDBJ whole genome shotgun (WGS) entry which is preliminary data.</text>
</comment>
<dbReference type="RefSeq" id="WP_251808423.1">
    <property type="nucleotide sequence ID" value="NZ_CP166679.1"/>
</dbReference>
<reference evidence="4" key="1">
    <citation type="journal article" date="2019" name="Int. J. Syst. Evol. Microbiol.">
        <title>The Global Catalogue of Microorganisms (GCM) 10K type strain sequencing project: providing services to taxonomists for standard genome sequencing and annotation.</title>
        <authorList>
            <consortium name="The Broad Institute Genomics Platform"/>
            <consortium name="The Broad Institute Genome Sequencing Center for Infectious Disease"/>
            <person name="Wu L."/>
            <person name="Ma J."/>
        </authorList>
    </citation>
    <scope>NUCLEOTIDE SEQUENCE [LARGE SCALE GENOMIC DNA]</scope>
    <source>
        <strain evidence="4">KCTC 52924</strain>
    </source>
</reference>
<organism evidence="3 4">
    <name type="scientific">Arenibacter antarcticus</name>
    <dbReference type="NCBI Taxonomy" id="2040469"/>
    <lineage>
        <taxon>Bacteria</taxon>
        <taxon>Pseudomonadati</taxon>
        <taxon>Bacteroidota</taxon>
        <taxon>Flavobacteriia</taxon>
        <taxon>Flavobacteriales</taxon>
        <taxon>Flavobacteriaceae</taxon>
        <taxon>Arenibacter</taxon>
    </lineage>
</organism>
<dbReference type="Proteomes" id="UP001597532">
    <property type="component" value="Unassembled WGS sequence"/>
</dbReference>
<dbReference type="SUPFAM" id="SSF53822">
    <property type="entry name" value="Periplasmic binding protein-like I"/>
    <property type="match status" value="1"/>
</dbReference>
<evidence type="ECO:0000256" key="1">
    <source>
        <dbReference type="SAM" id="SignalP"/>
    </source>
</evidence>
<dbReference type="EMBL" id="JBHUOK010000033">
    <property type="protein sequence ID" value="MFD2791368.1"/>
    <property type="molecule type" value="Genomic_DNA"/>
</dbReference>
<gene>
    <name evidence="3" type="ORF">ACFS1K_16470</name>
</gene>
<dbReference type="PANTHER" id="PTHR33734:SF22">
    <property type="entry name" value="MEMBRANE-BOUND LYTIC MUREIN TRANSGLYCOSYLASE D"/>
    <property type="match status" value="1"/>
</dbReference>
<dbReference type="PROSITE" id="PS51782">
    <property type="entry name" value="LYSM"/>
    <property type="match status" value="4"/>
</dbReference>
<feature type="domain" description="LysM" evidence="2">
    <location>
        <begin position="27"/>
        <end position="72"/>
    </location>
</feature>